<name>A0A7G9S4Q0_9MICO</name>
<sequence length="352" mass="39612">MGVSVRFATPDEAAHWDALQLANPHGGEIWAANAHLETKRFSKYRVRRLVLERDGRSPLVAGVLAKRVPVLGEWWMVMAGPEAEDLEATLEASAAIADFARRQGVFVVKIEPRLGTETRQAFLDAGYIPTIRRIPNESTVLVDVSGTEDEVFARFGKKARNAINRGKREGIEVTRVEATDANCERFFELLQETAGGGRFVLRPYGYFRTFWKEFTKRGNGQMFFAERDGRLLAAAFAIHLGTKSGYKEGASVRDKQAYGVSHLLQWEVMRWANEVGATVHDLCGTPPSDRLDDPTHELHGVGKFKRSFHSEVTDYVGAFDIPLKAWAYRVWVKLGDPLARRLSLALRKDPYY</sequence>
<dbReference type="InterPro" id="IPR038740">
    <property type="entry name" value="BioF2-like_GNAT_dom"/>
</dbReference>
<keyword evidence="5" id="KW-0012">Acyltransferase</keyword>
<dbReference type="GO" id="GO:0016755">
    <property type="term" value="F:aminoacyltransferase activity"/>
    <property type="evidence" value="ECO:0007669"/>
    <property type="project" value="InterPro"/>
</dbReference>
<dbReference type="KEGG" id="ldn:H9L06_11575"/>
<dbReference type="Proteomes" id="UP000515934">
    <property type="component" value="Chromosome"/>
</dbReference>
<dbReference type="InterPro" id="IPR050644">
    <property type="entry name" value="PG_Glycine_Bridge_Synth"/>
</dbReference>
<evidence type="ECO:0000256" key="2">
    <source>
        <dbReference type="ARBA" id="ARBA00022679"/>
    </source>
</evidence>
<evidence type="ECO:0000256" key="6">
    <source>
        <dbReference type="ARBA" id="ARBA00023316"/>
    </source>
</evidence>
<proteinExistence type="inferred from homology"/>
<evidence type="ECO:0000259" key="7">
    <source>
        <dbReference type="Pfam" id="PF13480"/>
    </source>
</evidence>
<dbReference type="GO" id="GO:0008360">
    <property type="term" value="P:regulation of cell shape"/>
    <property type="evidence" value="ECO:0007669"/>
    <property type="project" value="UniProtKB-KW"/>
</dbReference>
<keyword evidence="2 8" id="KW-0808">Transferase</keyword>
<comment type="similarity">
    <text evidence="1">Belongs to the FemABX family.</text>
</comment>
<evidence type="ECO:0000256" key="3">
    <source>
        <dbReference type="ARBA" id="ARBA00022960"/>
    </source>
</evidence>
<feature type="domain" description="BioF2-like acetyltransferase" evidence="7">
    <location>
        <begin position="157"/>
        <end position="284"/>
    </location>
</feature>
<keyword evidence="9" id="KW-1185">Reference proteome</keyword>
<dbReference type="EMBL" id="CP060716">
    <property type="protein sequence ID" value="QNN62825.1"/>
    <property type="molecule type" value="Genomic_DNA"/>
</dbReference>
<dbReference type="PANTHER" id="PTHR36174:SF1">
    <property type="entry name" value="LIPID II:GLYCINE GLYCYLTRANSFERASE"/>
    <property type="match status" value="1"/>
</dbReference>
<evidence type="ECO:0000313" key="8">
    <source>
        <dbReference type="EMBL" id="QNN62825.1"/>
    </source>
</evidence>
<dbReference type="GO" id="GO:0009252">
    <property type="term" value="P:peptidoglycan biosynthetic process"/>
    <property type="evidence" value="ECO:0007669"/>
    <property type="project" value="UniProtKB-KW"/>
</dbReference>
<evidence type="ECO:0000313" key="9">
    <source>
        <dbReference type="Proteomes" id="UP000515934"/>
    </source>
</evidence>
<organism evidence="8 9">
    <name type="scientific">Leucobacter denitrificans</name>
    <dbReference type="NCBI Taxonomy" id="683042"/>
    <lineage>
        <taxon>Bacteria</taxon>
        <taxon>Bacillati</taxon>
        <taxon>Actinomycetota</taxon>
        <taxon>Actinomycetes</taxon>
        <taxon>Micrococcales</taxon>
        <taxon>Microbacteriaceae</taxon>
        <taxon>Leucobacter</taxon>
    </lineage>
</organism>
<dbReference type="SUPFAM" id="SSF55729">
    <property type="entry name" value="Acyl-CoA N-acyltransferases (Nat)"/>
    <property type="match status" value="2"/>
</dbReference>
<evidence type="ECO:0000256" key="5">
    <source>
        <dbReference type="ARBA" id="ARBA00023315"/>
    </source>
</evidence>
<dbReference type="PROSITE" id="PS51191">
    <property type="entry name" value="FEMABX"/>
    <property type="match status" value="1"/>
</dbReference>
<dbReference type="PANTHER" id="PTHR36174">
    <property type="entry name" value="LIPID II:GLYCINE GLYCYLTRANSFERASE"/>
    <property type="match status" value="1"/>
</dbReference>
<dbReference type="AlphaFoldDB" id="A0A7G9S4Q0"/>
<keyword evidence="3" id="KW-0133">Cell shape</keyword>
<dbReference type="GO" id="GO:0071555">
    <property type="term" value="P:cell wall organization"/>
    <property type="evidence" value="ECO:0007669"/>
    <property type="project" value="UniProtKB-KW"/>
</dbReference>
<evidence type="ECO:0000256" key="1">
    <source>
        <dbReference type="ARBA" id="ARBA00009943"/>
    </source>
</evidence>
<keyword evidence="4" id="KW-0573">Peptidoglycan synthesis</keyword>
<accession>A0A7G9S4Q0</accession>
<dbReference type="RefSeq" id="WP_187555295.1">
    <property type="nucleotide sequence ID" value="NZ_CP060716.1"/>
</dbReference>
<dbReference type="Pfam" id="PF13480">
    <property type="entry name" value="Acetyltransf_6"/>
    <property type="match status" value="1"/>
</dbReference>
<dbReference type="InterPro" id="IPR003447">
    <property type="entry name" value="FEMABX"/>
</dbReference>
<reference evidence="8 9" key="1">
    <citation type="submission" date="2020-08" db="EMBL/GenBank/DDBJ databases">
        <title>Genome sequence of Leucobacter denitrificans KACC 14055T.</title>
        <authorList>
            <person name="Hyun D.-W."/>
            <person name="Bae J.-W."/>
        </authorList>
    </citation>
    <scope>NUCLEOTIDE SEQUENCE [LARGE SCALE GENOMIC DNA]</scope>
    <source>
        <strain evidence="8 9">KACC 14055</strain>
    </source>
</reference>
<evidence type="ECO:0000256" key="4">
    <source>
        <dbReference type="ARBA" id="ARBA00022984"/>
    </source>
</evidence>
<protein>
    <submittedName>
        <fullName evidence="8">Peptidoglycan bridge formation glycyltransferase FemA/FemB family protein</fullName>
    </submittedName>
</protein>
<keyword evidence="6" id="KW-0961">Cell wall biogenesis/degradation</keyword>
<dbReference type="Gene3D" id="3.40.630.30">
    <property type="match status" value="2"/>
</dbReference>
<gene>
    <name evidence="8" type="ORF">H9L06_11575</name>
</gene>
<dbReference type="InterPro" id="IPR016181">
    <property type="entry name" value="Acyl_CoA_acyltransferase"/>
</dbReference>